<organism evidence="2 3">
    <name type="scientific">Methylobacterium isbiliense</name>
    <dbReference type="NCBI Taxonomy" id="315478"/>
    <lineage>
        <taxon>Bacteria</taxon>
        <taxon>Pseudomonadati</taxon>
        <taxon>Pseudomonadota</taxon>
        <taxon>Alphaproteobacteria</taxon>
        <taxon>Hyphomicrobiales</taxon>
        <taxon>Methylobacteriaceae</taxon>
        <taxon>Methylobacterium</taxon>
    </lineage>
</organism>
<dbReference type="EMBL" id="BPQQ01000111">
    <property type="protein sequence ID" value="GJE04319.1"/>
    <property type="molecule type" value="Genomic_DNA"/>
</dbReference>
<keyword evidence="1" id="KW-0732">Signal</keyword>
<sequence length="77" mass="8157">MTRVFKAIVALTALGAGLALAPNEAEAQRGRYCRETYCAKRAPFVCKGPIGSCGFAQGRCLQTGVRVVACGRPDPVR</sequence>
<feature type="chain" id="PRO_5045871102" evidence="1">
    <location>
        <begin position="22"/>
        <end position="77"/>
    </location>
</feature>
<proteinExistence type="predicted"/>
<name>A0ABQ4SM60_9HYPH</name>
<dbReference type="Proteomes" id="UP001055153">
    <property type="component" value="Unassembled WGS sequence"/>
</dbReference>
<feature type="signal peptide" evidence="1">
    <location>
        <begin position="1"/>
        <end position="21"/>
    </location>
</feature>
<evidence type="ECO:0000256" key="1">
    <source>
        <dbReference type="SAM" id="SignalP"/>
    </source>
</evidence>
<gene>
    <name evidence="2" type="ORF">GMJLKIPL_6280</name>
</gene>
<protein>
    <submittedName>
        <fullName evidence="2">Uncharacterized protein</fullName>
    </submittedName>
</protein>
<comment type="caution">
    <text evidence="2">The sequence shown here is derived from an EMBL/GenBank/DDBJ whole genome shotgun (WGS) entry which is preliminary data.</text>
</comment>
<reference evidence="2" key="2">
    <citation type="submission" date="2021-08" db="EMBL/GenBank/DDBJ databases">
        <authorList>
            <person name="Tani A."/>
            <person name="Ola A."/>
            <person name="Ogura Y."/>
            <person name="Katsura K."/>
            <person name="Hayashi T."/>
        </authorList>
    </citation>
    <scope>NUCLEOTIDE SEQUENCE</scope>
    <source>
        <strain evidence="2">DSM 17168</strain>
    </source>
</reference>
<dbReference type="RefSeq" id="WP_238241681.1">
    <property type="nucleotide sequence ID" value="NZ_BPQQ01000111.1"/>
</dbReference>
<accession>A0ABQ4SM60</accession>
<evidence type="ECO:0000313" key="3">
    <source>
        <dbReference type="Proteomes" id="UP001055153"/>
    </source>
</evidence>
<keyword evidence="3" id="KW-1185">Reference proteome</keyword>
<reference evidence="2" key="1">
    <citation type="journal article" date="2021" name="Front. Microbiol.">
        <title>Comprehensive Comparative Genomics and Phenotyping of Methylobacterium Species.</title>
        <authorList>
            <person name="Alessa O."/>
            <person name="Ogura Y."/>
            <person name="Fujitani Y."/>
            <person name="Takami H."/>
            <person name="Hayashi T."/>
            <person name="Sahin N."/>
            <person name="Tani A."/>
        </authorList>
    </citation>
    <scope>NUCLEOTIDE SEQUENCE</scope>
    <source>
        <strain evidence="2">DSM 17168</strain>
    </source>
</reference>
<evidence type="ECO:0000313" key="2">
    <source>
        <dbReference type="EMBL" id="GJE04319.1"/>
    </source>
</evidence>